<proteinExistence type="predicted"/>
<gene>
    <name evidence="1" type="ORF">BDY19DRAFT_492985</name>
</gene>
<accession>A0ACB8UE04</accession>
<keyword evidence="2" id="KW-1185">Reference proteome</keyword>
<dbReference type="Proteomes" id="UP001055072">
    <property type="component" value="Unassembled WGS sequence"/>
</dbReference>
<name>A0ACB8UE04_9APHY</name>
<evidence type="ECO:0000313" key="2">
    <source>
        <dbReference type="Proteomes" id="UP001055072"/>
    </source>
</evidence>
<dbReference type="EMBL" id="MU274903">
    <property type="protein sequence ID" value="KAI0092582.1"/>
    <property type="molecule type" value="Genomic_DNA"/>
</dbReference>
<organism evidence="1 2">
    <name type="scientific">Irpex rosettiformis</name>
    <dbReference type="NCBI Taxonomy" id="378272"/>
    <lineage>
        <taxon>Eukaryota</taxon>
        <taxon>Fungi</taxon>
        <taxon>Dikarya</taxon>
        <taxon>Basidiomycota</taxon>
        <taxon>Agaricomycotina</taxon>
        <taxon>Agaricomycetes</taxon>
        <taxon>Polyporales</taxon>
        <taxon>Irpicaceae</taxon>
        <taxon>Irpex</taxon>
    </lineage>
</organism>
<sequence>MSGAISKADFRATPSSSTSKHPDKTGTIGASSPKTSDSQSLLTPVIRSKRTPIACTECRRRQVKCTGGTPRCERCQKRGVKCEYIPCSQQKAASSTGSPTPPALSERQVENTMPFYAAQSSQSGSTPWQQVGNTFSDYFHDGRTSYEQRNDWQHQAYGPIASDEQMAQSYFNGVPAHQRITGPVTFNTDAYNSSPYSYHTHGHADFQSTVPSHQSYTSGPIPSGYVTADAYLQSGDHLQSFGYGQGHGRRSLLDDGPSHRSPYPAQLAQGGNAPYNPHSVGVPSDFLDQDWTAVKFCICEPSGGRASSLTRHARPSFMTSCFFIL</sequence>
<comment type="caution">
    <text evidence="1">The sequence shown here is derived from an EMBL/GenBank/DDBJ whole genome shotgun (WGS) entry which is preliminary data.</text>
</comment>
<protein>
    <submittedName>
        <fullName evidence="1">Uncharacterized protein</fullName>
    </submittedName>
</protein>
<evidence type="ECO:0000313" key="1">
    <source>
        <dbReference type="EMBL" id="KAI0092582.1"/>
    </source>
</evidence>
<reference evidence="1" key="1">
    <citation type="journal article" date="2021" name="Environ. Microbiol.">
        <title>Gene family expansions and transcriptome signatures uncover fungal adaptations to wood decay.</title>
        <authorList>
            <person name="Hage H."/>
            <person name="Miyauchi S."/>
            <person name="Viragh M."/>
            <person name="Drula E."/>
            <person name="Min B."/>
            <person name="Chaduli D."/>
            <person name="Navarro D."/>
            <person name="Favel A."/>
            <person name="Norest M."/>
            <person name="Lesage-Meessen L."/>
            <person name="Balint B."/>
            <person name="Merenyi Z."/>
            <person name="de Eugenio L."/>
            <person name="Morin E."/>
            <person name="Martinez A.T."/>
            <person name="Baldrian P."/>
            <person name="Stursova M."/>
            <person name="Martinez M.J."/>
            <person name="Novotny C."/>
            <person name="Magnuson J.K."/>
            <person name="Spatafora J.W."/>
            <person name="Maurice S."/>
            <person name="Pangilinan J."/>
            <person name="Andreopoulos W."/>
            <person name="LaButti K."/>
            <person name="Hundley H."/>
            <person name="Na H."/>
            <person name="Kuo A."/>
            <person name="Barry K."/>
            <person name="Lipzen A."/>
            <person name="Henrissat B."/>
            <person name="Riley R."/>
            <person name="Ahrendt S."/>
            <person name="Nagy L.G."/>
            <person name="Grigoriev I.V."/>
            <person name="Martin F."/>
            <person name="Rosso M.N."/>
        </authorList>
    </citation>
    <scope>NUCLEOTIDE SEQUENCE</scope>
    <source>
        <strain evidence="1">CBS 384.51</strain>
    </source>
</reference>